<proteinExistence type="predicted"/>
<dbReference type="Gene3D" id="2.40.50.120">
    <property type="match status" value="1"/>
</dbReference>
<protein>
    <recommendedName>
        <fullName evidence="7">NTR domain-containing protein</fullName>
    </recommendedName>
</protein>
<dbReference type="PROSITE" id="PS50189">
    <property type="entry name" value="NTR"/>
    <property type="match status" value="1"/>
</dbReference>
<comment type="subcellular location">
    <subcellularLocation>
        <location evidence="1">Secreted</location>
    </subcellularLocation>
</comment>
<evidence type="ECO:0000259" key="7">
    <source>
        <dbReference type="PROSITE" id="PS50189"/>
    </source>
</evidence>
<dbReference type="InterPro" id="IPR001820">
    <property type="entry name" value="TIMP"/>
</dbReference>
<evidence type="ECO:0000256" key="5">
    <source>
        <dbReference type="PIRSR" id="PIRSR601820-3"/>
    </source>
</evidence>
<dbReference type="GO" id="GO:0005615">
    <property type="term" value="C:extracellular space"/>
    <property type="evidence" value="ECO:0007669"/>
    <property type="project" value="TreeGrafter"/>
</dbReference>
<evidence type="ECO:0000313" key="9">
    <source>
        <dbReference type="Proteomes" id="UP000828390"/>
    </source>
</evidence>
<dbReference type="PANTHER" id="PTHR11844:SF25">
    <property type="entry name" value="NTR DOMAIN-CONTAINING PROTEIN"/>
    <property type="match status" value="1"/>
</dbReference>
<reference evidence="8" key="1">
    <citation type="journal article" date="2019" name="bioRxiv">
        <title>The Genome of the Zebra Mussel, Dreissena polymorpha: A Resource for Invasive Species Research.</title>
        <authorList>
            <person name="McCartney M.A."/>
            <person name="Auch B."/>
            <person name="Kono T."/>
            <person name="Mallez S."/>
            <person name="Zhang Y."/>
            <person name="Obille A."/>
            <person name="Becker A."/>
            <person name="Abrahante J.E."/>
            <person name="Garbe J."/>
            <person name="Badalamenti J.P."/>
            <person name="Herman A."/>
            <person name="Mangelson H."/>
            <person name="Liachko I."/>
            <person name="Sullivan S."/>
            <person name="Sone E.D."/>
            <person name="Koren S."/>
            <person name="Silverstein K.A.T."/>
            <person name="Beckman K.B."/>
            <person name="Gohl D.M."/>
        </authorList>
    </citation>
    <scope>NUCLEOTIDE SEQUENCE</scope>
    <source>
        <strain evidence="8">Duluth1</strain>
        <tissue evidence="8">Whole animal</tissue>
    </source>
</reference>
<gene>
    <name evidence="8" type="ORF">DPMN_178739</name>
</gene>
<evidence type="ECO:0000256" key="2">
    <source>
        <dbReference type="ARBA" id="ARBA00022525"/>
    </source>
</evidence>
<dbReference type="EMBL" id="JAIWYP010000009">
    <property type="protein sequence ID" value="KAH3777299.1"/>
    <property type="molecule type" value="Genomic_DNA"/>
</dbReference>
<feature type="domain" description="NTR" evidence="7">
    <location>
        <begin position="20"/>
        <end position="147"/>
    </location>
</feature>
<evidence type="ECO:0000256" key="4">
    <source>
        <dbReference type="PIRSR" id="PIRSR601820-1"/>
    </source>
</evidence>
<dbReference type="InterPro" id="IPR001134">
    <property type="entry name" value="Netrin_domain"/>
</dbReference>
<evidence type="ECO:0000256" key="6">
    <source>
        <dbReference type="SAM" id="SignalP"/>
    </source>
</evidence>
<organism evidence="8 9">
    <name type="scientific">Dreissena polymorpha</name>
    <name type="common">Zebra mussel</name>
    <name type="synonym">Mytilus polymorpha</name>
    <dbReference type="NCBI Taxonomy" id="45954"/>
    <lineage>
        <taxon>Eukaryota</taxon>
        <taxon>Metazoa</taxon>
        <taxon>Spiralia</taxon>
        <taxon>Lophotrochozoa</taxon>
        <taxon>Mollusca</taxon>
        <taxon>Bivalvia</taxon>
        <taxon>Autobranchia</taxon>
        <taxon>Heteroconchia</taxon>
        <taxon>Euheterodonta</taxon>
        <taxon>Imparidentia</taxon>
        <taxon>Neoheterodontei</taxon>
        <taxon>Myida</taxon>
        <taxon>Dreissenoidea</taxon>
        <taxon>Dreissenidae</taxon>
        <taxon>Dreissena</taxon>
    </lineage>
</organism>
<feature type="disulfide bond" evidence="5">
    <location>
        <begin position="20"/>
        <end position="93"/>
    </location>
</feature>
<evidence type="ECO:0000256" key="1">
    <source>
        <dbReference type="ARBA" id="ARBA00004613"/>
    </source>
</evidence>
<name>A0A9D4EDY7_DREPO</name>
<dbReference type="Proteomes" id="UP000828390">
    <property type="component" value="Unassembled WGS sequence"/>
</dbReference>
<comment type="caution">
    <text evidence="8">The sequence shown here is derived from an EMBL/GenBank/DDBJ whole genome shotgun (WGS) entry which is preliminary data.</text>
</comment>
<dbReference type="SUPFAM" id="SSF50242">
    <property type="entry name" value="TIMP-like"/>
    <property type="match status" value="1"/>
</dbReference>
<feature type="signal peptide" evidence="6">
    <location>
        <begin position="1"/>
        <end position="19"/>
    </location>
</feature>
<keyword evidence="4" id="KW-0479">Metal-binding</keyword>
<evidence type="ECO:0000256" key="3">
    <source>
        <dbReference type="ARBA" id="ARBA00023157"/>
    </source>
</evidence>
<dbReference type="GO" id="GO:0046872">
    <property type="term" value="F:metal ion binding"/>
    <property type="evidence" value="ECO:0007669"/>
    <property type="project" value="UniProtKB-KW"/>
</dbReference>
<keyword evidence="2" id="KW-0964">Secreted</keyword>
<feature type="chain" id="PRO_5039198164" description="NTR domain-containing protein" evidence="6">
    <location>
        <begin position="20"/>
        <end position="149"/>
    </location>
</feature>
<dbReference type="Pfam" id="PF00965">
    <property type="entry name" value="TIMP"/>
    <property type="match status" value="1"/>
</dbReference>
<accession>A0A9D4EDY7</accession>
<dbReference type="GO" id="GO:0008191">
    <property type="term" value="F:metalloendopeptidase inhibitor activity"/>
    <property type="evidence" value="ECO:0007669"/>
    <property type="project" value="InterPro"/>
</dbReference>
<evidence type="ECO:0000313" key="8">
    <source>
        <dbReference type="EMBL" id="KAH3777299.1"/>
    </source>
</evidence>
<keyword evidence="9" id="KW-1185">Reference proteome</keyword>
<sequence length="149" mass="16972">MRSLILSVLCVSVLGLCECCSCIEKTKLELGCESDFIFQTEVKSSHRNNADPFDLYYKIDRPCYENTYKFNFKQYVSAANTDRVYTSESSSLCGVYLEEGKTYILSGRVNKEKQRFEISSCSSWVESPISAESQQLLMQFKQGTVVCPE</sequence>
<dbReference type="GO" id="GO:0031012">
    <property type="term" value="C:extracellular matrix"/>
    <property type="evidence" value="ECO:0007669"/>
    <property type="project" value="TreeGrafter"/>
</dbReference>
<dbReference type="GO" id="GO:0002020">
    <property type="term" value="F:protease binding"/>
    <property type="evidence" value="ECO:0007669"/>
    <property type="project" value="TreeGrafter"/>
</dbReference>
<dbReference type="GO" id="GO:0051045">
    <property type="term" value="P:negative regulation of membrane protein ectodomain proteolysis"/>
    <property type="evidence" value="ECO:0007669"/>
    <property type="project" value="TreeGrafter"/>
</dbReference>
<keyword evidence="4" id="KW-0862">Zinc</keyword>
<dbReference type="PANTHER" id="PTHR11844">
    <property type="entry name" value="METALLOPROTEASE INHIBITOR"/>
    <property type="match status" value="1"/>
</dbReference>
<keyword evidence="3 5" id="KW-1015">Disulfide bond</keyword>
<reference evidence="8" key="2">
    <citation type="submission" date="2020-11" db="EMBL/GenBank/DDBJ databases">
        <authorList>
            <person name="McCartney M.A."/>
            <person name="Auch B."/>
            <person name="Kono T."/>
            <person name="Mallez S."/>
            <person name="Becker A."/>
            <person name="Gohl D.M."/>
            <person name="Silverstein K.A.T."/>
            <person name="Koren S."/>
            <person name="Bechman K.B."/>
            <person name="Herman A."/>
            <person name="Abrahante J.E."/>
            <person name="Garbe J."/>
        </authorList>
    </citation>
    <scope>NUCLEOTIDE SEQUENCE</scope>
    <source>
        <strain evidence="8">Duluth1</strain>
        <tissue evidence="8">Whole animal</tissue>
    </source>
</reference>
<dbReference type="AlphaFoldDB" id="A0A9D4EDY7"/>
<dbReference type="InterPro" id="IPR008993">
    <property type="entry name" value="TIMP-like_OB-fold"/>
</dbReference>
<feature type="binding site" evidence="4">
    <location>
        <position position="20"/>
    </location>
    <ligand>
        <name>Zn(2+)</name>
        <dbReference type="ChEBI" id="CHEBI:29105"/>
        <note>ligand shared with metalloproteinase partner</note>
    </ligand>
</feature>
<dbReference type="OrthoDB" id="6115536at2759"/>
<feature type="disulfide bond" evidence="5">
    <location>
        <begin position="22"/>
        <end position="121"/>
    </location>
</feature>
<keyword evidence="6" id="KW-0732">Signal</keyword>